<dbReference type="Proteomes" id="UP001430356">
    <property type="component" value="Unassembled WGS sequence"/>
</dbReference>
<dbReference type="InterPro" id="IPR038896">
    <property type="entry name" value="RNF170"/>
</dbReference>
<proteinExistence type="predicted"/>
<evidence type="ECO:0000256" key="1">
    <source>
        <dbReference type="PROSITE-ProRule" id="PRU00175"/>
    </source>
</evidence>
<keyword evidence="1" id="KW-0863">Zinc-finger</keyword>
<sequence length="322" mass="34877">MEHRLRPELTFAQARYVNASHPATATFPAGCDLFASLSSGGSMAMDFVRVAVPALALVMLLLWMARAVVVRIEARRIRQQAAHWKTLPSYTEVQAMAAALRPQRRTPAAAAATAGGDETHCTICLAAAADHPVELLPCGHQQFCAHCLVQLWEYSGTYRRLRCPLCRQPVEMVCPVLSGDATPSVDDVLLLRKYNGGFCGAKKLSLPDRCVLRLRAITHARLLPIVIGLRIAILHVTMFTYVLLPTSLAEAFADASRQPLLRVAKAAAPSSPIVAAGARAVQGFTTVVYTAAIYADDIFLVAVSIIVTGHLLQKALFKDLKL</sequence>
<keyword evidence="5" id="KW-1185">Reference proteome</keyword>
<reference evidence="4 5" key="1">
    <citation type="journal article" date="2021" name="MBio">
        <title>A New Model Trypanosomatid, Novymonas esmeraldas: Genomic Perception of Its 'Candidatus Pandoraea novymonadis' Endosymbiont.</title>
        <authorList>
            <person name="Zakharova A."/>
            <person name="Saura A."/>
            <person name="Butenko A."/>
            <person name="Podesvova L."/>
            <person name="Warmusova S."/>
            <person name="Kostygov A.Y."/>
            <person name="Nenarokova A."/>
            <person name="Lukes J."/>
            <person name="Opperdoes F.R."/>
            <person name="Yurchenko V."/>
        </authorList>
    </citation>
    <scope>NUCLEOTIDE SEQUENCE [LARGE SCALE GENOMIC DNA]</scope>
    <source>
        <strain evidence="4 5">E262AT.01</strain>
    </source>
</reference>
<dbReference type="SMART" id="SM00184">
    <property type="entry name" value="RING"/>
    <property type="match status" value="1"/>
</dbReference>
<feature type="transmembrane region" description="Helical" evidence="2">
    <location>
        <begin position="47"/>
        <end position="69"/>
    </location>
</feature>
<evidence type="ECO:0000259" key="3">
    <source>
        <dbReference type="PROSITE" id="PS50089"/>
    </source>
</evidence>
<dbReference type="AlphaFoldDB" id="A0AAW0FBA0"/>
<dbReference type="InterPro" id="IPR013083">
    <property type="entry name" value="Znf_RING/FYVE/PHD"/>
</dbReference>
<accession>A0AAW0FBA0</accession>
<dbReference type="GO" id="GO:0061630">
    <property type="term" value="F:ubiquitin protein ligase activity"/>
    <property type="evidence" value="ECO:0007669"/>
    <property type="project" value="InterPro"/>
</dbReference>
<evidence type="ECO:0000313" key="5">
    <source>
        <dbReference type="Proteomes" id="UP001430356"/>
    </source>
</evidence>
<keyword evidence="2" id="KW-1133">Transmembrane helix</keyword>
<dbReference type="SUPFAM" id="SSF57850">
    <property type="entry name" value="RING/U-box"/>
    <property type="match status" value="1"/>
</dbReference>
<feature type="transmembrane region" description="Helical" evidence="2">
    <location>
        <begin position="222"/>
        <end position="244"/>
    </location>
</feature>
<dbReference type="Gene3D" id="3.30.40.10">
    <property type="entry name" value="Zinc/RING finger domain, C3HC4 (zinc finger)"/>
    <property type="match status" value="1"/>
</dbReference>
<dbReference type="InterPro" id="IPR001841">
    <property type="entry name" value="Znf_RING"/>
</dbReference>
<feature type="transmembrane region" description="Helical" evidence="2">
    <location>
        <begin position="291"/>
        <end position="312"/>
    </location>
</feature>
<name>A0AAW0FBA0_9TRYP</name>
<dbReference type="PROSITE" id="PS50089">
    <property type="entry name" value="ZF_RING_2"/>
    <property type="match status" value="1"/>
</dbReference>
<dbReference type="PANTHER" id="PTHR22894:SF5">
    <property type="entry name" value="RING-TYPE DOMAIN-CONTAINING PROTEIN"/>
    <property type="match status" value="1"/>
</dbReference>
<dbReference type="GO" id="GO:0008270">
    <property type="term" value="F:zinc ion binding"/>
    <property type="evidence" value="ECO:0007669"/>
    <property type="project" value="UniProtKB-KW"/>
</dbReference>
<comment type="caution">
    <text evidence="4">The sequence shown here is derived from an EMBL/GenBank/DDBJ whole genome shotgun (WGS) entry which is preliminary data.</text>
</comment>
<keyword evidence="1" id="KW-0862">Zinc</keyword>
<evidence type="ECO:0000313" key="4">
    <source>
        <dbReference type="EMBL" id="KAK7202076.1"/>
    </source>
</evidence>
<keyword evidence="1" id="KW-0479">Metal-binding</keyword>
<gene>
    <name evidence="4" type="ORF">NESM_000276300</name>
</gene>
<keyword evidence="2" id="KW-0472">Membrane</keyword>
<organism evidence="4 5">
    <name type="scientific">Novymonas esmeraldas</name>
    <dbReference type="NCBI Taxonomy" id="1808958"/>
    <lineage>
        <taxon>Eukaryota</taxon>
        <taxon>Discoba</taxon>
        <taxon>Euglenozoa</taxon>
        <taxon>Kinetoplastea</taxon>
        <taxon>Metakinetoplastina</taxon>
        <taxon>Trypanosomatida</taxon>
        <taxon>Trypanosomatidae</taxon>
        <taxon>Novymonas</taxon>
    </lineage>
</organism>
<feature type="domain" description="RING-type" evidence="3">
    <location>
        <begin position="121"/>
        <end position="167"/>
    </location>
</feature>
<keyword evidence="2" id="KW-0812">Transmembrane</keyword>
<dbReference type="PANTHER" id="PTHR22894">
    <property type="entry name" value="RING-TYPE DOMAIN-CONTAINING PROTEIN"/>
    <property type="match status" value="1"/>
</dbReference>
<dbReference type="EMBL" id="JAECZO010000024">
    <property type="protein sequence ID" value="KAK7202076.1"/>
    <property type="molecule type" value="Genomic_DNA"/>
</dbReference>
<dbReference type="Pfam" id="PF13920">
    <property type="entry name" value="zf-C3HC4_3"/>
    <property type="match status" value="1"/>
</dbReference>
<evidence type="ECO:0000256" key="2">
    <source>
        <dbReference type="SAM" id="Phobius"/>
    </source>
</evidence>
<protein>
    <submittedName>
        <fullName evidence="4">Zinc finger, C3HC4 type (RING finger)/Ring finger domain containing protein</fullName>
    </submittedName>
</protein>